<feature type="domain" description="Acyltransferase 3" evidence="3">
    <location>
        <begin position="269"/>
        <end position="636"/>
    </location>
</feature>
<feature type="transmembrane region" description="Helical" evidence="1">
    <location>
        <begin position="579"/>
        <end position="602"/>
    </location>
</feature>
<dbReference type="PANTHER" id="PTHR11161:SF72">
    <property type="entry name" value="FI21449P1"/>
    <property type="match status" value="1"/>
</dbReference>
<feature type="transmembrane region" description="Helical" evidence="1">
    <location>
        <begin position="658"/>
        <end position="678"/>
    </location>
</feature>
<feature type="signal peptide" evidence="2">
    <location>
        <begin position="1"/>
        <end position="25"/>
    </location>
</feature>
<feature type="transmembrane region" description="Helical" evidence="1">
    <location>
        <begin position="690"/>
        <end position="711"/>
    </location>
</feature>
<comment type="caution">
    <text evidence="4">The sequence shown here is derived from an EMBL/GenBank/DDBJ whole genome shotgun (WGS) entry which is preliminary data.</text>
</comment>
<keyword evidence="1" id="KW-0472">Membrane</keyword>
<feature type="transmembrane region" description="Helical" evidence="1">
    <location>
        <begin position="514"/>
        <end position="534"/>
    </location>
</feature>
<feature type="transmembrane region" description="Helical" evidence="1">
    <location>
        <begin position="402"/>
        <end position="420"/>
    </location>
</feature>
<organism evidence="4 5">
    <name type="scientific">Henosepilachna vigintioctopunctata</name>
    <dbReference type="NCBI Taxonomy" id="420089"/>
    <lineage>
        <taxon>Eukaryota</taxon>
        <taxon>Metazoa</taxon>
        <taxon>Ecdysozoa</taxon>
        <taxon>Arthropoda</taxon>
        <taxon>Hexapoda</taxon>
        <taxon>Insecta</taxon>
        <taxon>Pterygota</taxon>
        <taxon>Neoptera</taxon>
        <taxon>Endopterygota</taxon>
        <taxon>Coleoptera</taxon>
        <taxon>Polyphaga</taxon>
        <taxon>Cucujiformia</taxon>
        <taxon>Coccinelloidea</taxon>
        <taxon>Coccinellidae</taxon>
        <taxon>Epilachninae</taxon>
        <taxon>Epilachnini</taxon>
        <taxon>Henosepilachna</taxon>
    </lineage>
</organism>
<feature type="transmembrane region" description="Helical" evidence="1">
    <location>
        <begin position="475"/>
        <end position="494"/>
    </location>
</feature>
<dbReference type="AlphaFoldDB" id="A0AAW1V5Q7"/>
<feature type="transmembrane region" description="Helical" evidence="1">
    <location>
        <begin position="723"/>
        <end position="745"/>
    </location>
</feature>
<evidence type="ECO:0000259" key="3">
    <source>
        <dbReference type="Pfam" id="PF01757"/>
    </source>
</evidence>
<keyword evidence="5" id="KW-1185">Reference proteome</keyword>
<feature type="chain" id="PRO_5043564983" description="Acyltransferase 3 domain-containing protein" evidence="2">
    <location>
        <begin position="26"/>
        <end position="755"/>
    </location>
</feature>
<sequence>MKFVYSAFLILIVWCYFLINRLVESSFPEKNKLNTTECEDGKLFQYIYTGLSKLYQIDQTETCPVNYCYSKMNIKLHPSSPGNISEMWKAIEVPSRDHYESILPEIFNSTNEYECPKGHLYCKLTVTLRPKDEKNPPEVWKTIEKMNENGHYKYQRDMIYRTVCEEKNGLTEEYNEYSSYGLIGIVDHRNCFEVGAKESITNYDIFVGVIVTLYISYFIYCNVQMEKIEGPRGKNQNQANKYMEVFYVRNAWKELNNVKRGDDFQKLLFIQGIRTITICVVILAHHSLKLLVTFNSNPEYVEQYFSGPYSVQLHNIIKKNGNITFKDVLIIVLNRYCRLLPHTLVIVLMHSSSIWEIHLSKLLYRYVVSLEYQRCLAGWWQNLLFIQNWSCFNGEICSPGTWYLAVDTQLFLIVTLFFYFSHKFKIHIKYFLGIAVFLVVGSQVHTVMTTTFDGLLHFTPRLMPVETAFNQPGFVYSYSTTAGSLVTYVIGFIFGTFYAENKERDIFNTTLKKILWISASLGLPLISIKCYSYALPRVVEAIMTVTLRPLFGLGIAIAILGMATNTGGYVKKFLQSKPLVVLGNITFCVYMFHFAVIFSTLMLTTEMVTITDSYFWITLIQDIVSAFFVGLLLFIVVEYPCTRLQKMFLPQVKMLKKILWISASFGLPLISTKCYTYSLPRVIEAMMTVSLRPLFGLGFAICILGMATNTGGYIKKFLQSKPLVFLGNITFCVYMFPFRCTFHLFNVEHRNDHPH</sequence>
<keyword evidence="2" id="KW-0732">Signal</keyword>
<dbReference type="Proteomes" id="UP001431783">
    <property type="component" value="Unassembled WGS sequence"/>
</dbReference>
<evidence type="ECO:0000256" key="1">
    <source>
        <dbReference type="SAM" id="Phobius"/>
    </source>
</evidence>
<protein>
    <recommendedName>
        <fullName evidence="3">Acyltransferase 3 domain-containing protein</fullName>
    </recommendedName>
</protein>
<feature type="transmembrane region" description="Helical" evidence="1">
    <location>
        <begin position="546"/>
        <end position="567"/>
    </location>
</feature>
<keyword evidence="1" id="KW-1133">Transmembrane helix</keyword>
<proteinExistence type="predicted"/>
<name>A0AAW1V5Q7_9CUCU</name>
<reference evidence="4 5" key="1">
    <citation type="submission" date="2023-03" db="EMBL/GenBank/DDBJ databases">
        <title>Genome insight into feeding habits of ladybird beetles.</title>
        <authorList>
            <person name="Li H.-S."/>
            <person name="Huang Y.-H."/>
            <person name="Pang H."/>
        </authorList>
    </citation>
    <scope>NUCLEOTIDE SEQUENCE [LARGE SCALE GENOMIC DNA]</scope>
    <source>
        <strain evidence="4">SYSU_2023b</strain>
        <tissue evidence="4">Whole body</tissue>
    </source>
</reference>
<evidence type="ECO:0000313" key="4">
    <source>
        <dbReference type="EMBL" id="KAK9891026.1"/>
    </source>
</evidence>
<dbReference type="InterPro" id="IPR002656">
    <property type="entry name" value="Acyl_transf_3_dom"/>
</dbReference>
<gene>
    <name evidence="4" type="ORF">WA026_013358</name>
</gene>
<dbReference type="GO" id="GO:0016747">
    <property type="term" value="F:acyltransferase activity, transferring groups other than amino-acyl groups"/>
    <property type="evidence" value="ECO:0007669"/>
    <property type="project" value="InterPro"/>
</dbReference>
<dbReference type="InterPro" id="IPR052728">
    <property type="entry name" value="O2_lipid_transport_reg"/>
</dbReference>
<dbReference type="EMBL" id="JARQZJ010000127">
    <property type="protein sequence ID" value="KAK9891026.1"/>
    <property type="molecule type" value="Genomic_DNA"/>
</dbReference>
<feature type="transmembrane region" description="Helical" evidence="1">
    <location>
        <begin position="205"/>
        <end position="223"/>
    </location>
</feature>
<evidence type="ECO:0000256" key="2">
    <source>
        <dbReference type="SAM" id="SignalP"/>
    </source>
</evidence>
<dbReference type="Pfam" id="PF01757">
    <property type="entry name" value="Acyl_transf_3"/>
    <property type="match status" value="1"/>
</dbReference>
<keyword evidence="1" id="KW-0812">Transmembrane</keyword>
<feature type="transmembrane region" description="Helical" evidence="1">
    <location>
        <begin position="432"/>
        <end position="455"/>
    </location>
</feature>
<accession>A0AAW1V5Q7</accession>
<dbReference type="PANTHER" id="PTHR11161">
    <property type="entry name" value="O-ACYLTRANSFERASE"/>
    <property type="match status" value="1"/>
</dbReference>
<feature type="transmembrane region" description="Helical" evidence="1">
    <location>
        <begin position="614"/>
        <end position="637"/>
    </location>
</feature>
<evidence type="ECO:0000313" key="5">
    <source>
        <dbReference type="Proteomes" id="UP001431783"/>
    </source>
</evidence>